<dbReference type="InterPro" id="IPR000740">
    <property type="entry name" value="GrpE"/>
</dbReference>
<dbReference type="GO" id="GO:0042803">
    <property type="term" value="F:protein homodimerization activity"/>
    <property type="evidence" value="ECO:0007669"/>
    <property type="project" value="InterPro"/>
</dbReference>
<reference evidence="15 16" key="2">
    <citation type="submission" date="2021-01" db="EMBL/GenBank/DDBJ databases">
        <title>Genomic Encyclopedia of Type Strains, Phase IV (KMG-IV): sequencing the most valuable type-strain genomes for metagenomic binning, comparative biology and taxonomic classification.</title>
        <authorList>
            <person name="Goeker M."/>
        </authorList>
    </citation>
    <scope>NUCLEOTIDE SEQUENCE [LARGE SCALE GENOMIC DNA]</scope>
    <source>
        <strain evidence="15 16">DSM 6130</strain>
    </source>
</reference>
<keyword evidence="5 10" id="KW-0346">Stress response</keyword>
<dbReference type="GO" id="GO:0006457">
    <property type="term" value="P:protein folding"/>
    <property type="evidence" value="ECO:0007669"/>
    <property type="project" value="InterPro"/>
</dbReference>
<keyword evidence="16" id="KW-1185">Reference proteome</keyword>
<dbReference type="GO" id="GO:0005737">
    <property type="term" value="C:cytoplasm"/>
    <property type="evidence" value="ECO:0007669"/>
    <property type="project" value="UniProtKB-SubCell"/>
</dbReference>
<evidence type="ECO:0000256" key="8">
    <source>
        <dbReference type="ARBA" id="ARBA00072274"/>
    </source>
</evidence>
<gene>
    <name evidence="10 14" type="primary">grpE</name>
    <name evidence="14" type="ORF">GCM10008170_31530</name>
    <name evidence="15" type="ORF">JOD31_003165</name>
</gene>
<dbReference type="EMBL" id="BSFF01000003">
    <property type="protein sequence ID" value="GLK57134.1"/>
    <property type="molecule type" value="Genomic_DNA"/>
</dbReference>
<evidence type="ECO:0000256" key="10">
    <source>
        <dbReference type="HAMAP-Rule" id="MF_01151"/>
    </source>
</evidence>
<name>A0A9W6MTA4_9HYPH</name>
<evidence type="ECO:0000256" key="1">
    <source>
        <dbReference type="ARBA" id="ARBA00004496"/>
    </source>
</evidence>
<dbReference type="GO" id="GO:0051087">
    <property type="term" value="F:protein-folding chaperone binding"/>
    <property type="evidence" value="ECO:0007669"/>
    <property type="project" value="InterPro"/>
</dbReference>
<dbReference type="Proteomes" id="UP000758856">
    <property type="component" value="Unassembled WGS sequence"/>
</dbReference>
<accession>A0A9W6MTA4</accession>
<feature type="compositionally biased region" description="Low complexity" evidence="13">
    <location>
        <begin position="9"/>
        <end position="28"/>
    </location>
</feature>
<evidence type="ECO:0000256" key="13">
    <source>
        <dbReference type="SAM" id="MobiDB-lite"/>
    </source>
</evidence>
<dbReference type="GO" id="GO:0000774">
    <property type="term" value="F:adenyl-nucleotide exchange factor activity"/>
    <property type="evidence" value="ECO:0007669"/>
    <property type="project" value="InterPro"/>
</dbReference>
<keyword evidence="4 10" id="KW-0963">Cytoplasm</keyword>
<evidence type="ECO:0000256" key="11">
    <source>
        <dbReference type="RuleBase" id="RU000639"/>
    </source>
</evidence>
<dbReference type="PANTHER" id="PTHR21237:SF23">
    <property type="entry name" value="GRPE PROTEIN HOMOLOG, MITOCHONDRIAL"/>
    <property type="match status" value="1"/>
</dbReference>
<dbReference type="PRINTS" id="PR00773">
    <property type="entry name" value="GRPEPROTEIN"/>
</dbReference>
<dbReference type="AlphaFoldDB" id="A0A9W6MTA4"/>
<organism evidence="14 17">
    <name type="scientific">Methylopila capsulata</name>
    <dbReference type="NCBI Taxonomy" id="61654"/>
    <lineage>
        <taxon>Bacteria</taxon>
        <taxon>Pseudomonadati</taxon>
        <taxon>Pseudomonadota</taxon>
        <taxon>Alphaproteobacteria</taxon>
        <taxon>Hyphomicrobiales</taxon>
        <taxon>Methylopilaceae</taxon>
        <taxon>Methylopila</taxon>
    </lineage>
</organism>
<evidence type="ECO:0000256" key="7">
    <source>
        <dbReference type="ARBA" id="ARBA00053401"/>
    </source>
</evidence>
<dbReference type="InterPro" id="IPR013805">
    <property type="entry name" value="GrpE_CC"/>
</dbReference>
<evidence type="ECO:0000256" key="12">
    <source>
        <dbReference type="RuleBase" id="RU004478"/>
    </source>
</evidence>
<evidence type="ECO:0000256" key="2">
    <source>
        <dbReference type="ARBA" id="ARBA00009054"/>
    </source>
</evidence>
<evidence type="ECO:0000256" key="6">
    <source>
        <dbReference type="ARBA" id="ARBA00023186"/>
    </source>
</evidence>
<dbReference type="GO" id="GO:0051082">
    <property type="term" value="F:unfolded protein binding"/>
    <property type="evidence" value="ECO:0007669"/>
    <property type="project" value="TreeGrafter"/>
</dbReference>
<dbReference type="InterPro" id="IPR009012">
    <property type="entry name" value="GrpE_head"/>
</dbReference>
<dbReference type="SUPFAM" id="SSF58014">
    <property type="entry name" value="Coiled-coil domain of nucleotide exchange factor GrpE"/>
    <property type="match status" value="1"/>
</dbReference>
<evidence type="ECO:0000313" key="16">
    <source>
        <dbReference type="Proteomes" id="UP000758856"/>
    </source>
</evidence>
<dbReference type="NCBIfam" id="NF010738">
    <property type="entry name" value="PRK14140.1"/>
    <property type="match status" value="1"/>
</dbReference>
<dbReference type="Pfam" id="PF01025">
    <property type="entry name" value="GrpE"/>
    <property type="match status" value="1"/>
</dbReference>
<evidence type="ECO:0000256" key="3">
    <source>
        <dbReference type="ARBA" id="ARBA00011738"/>
    </source>
</evidence>
<feature type="region of interest" description="Disordered" evidence="13">
    <location>
        <begin position="201"/>
        <end position="220"/>
    </location>
</feature>
<reference evidence="14" key="3">
    <citation type="submission" date="2023-01" db="EMBL/GenBank/DDBJ databases">
        <authorList>
            <person name="Sun Q."/>
            <person name="Evtushenko L."/>
        </authorList>
    </citation>
    <scope>NUCLEOTIDE SEQUENCE</scope>
    <source>
        <strain evidence="14">VKM B-1606</strain>
    </source>
</reference>
<evidence type="ECO:0000313" key="17">
    <source>
        <dbReference type="Proteomes" id="UP001143400"/>
    </source>
</evidence>
<comment type="subunit">
    <text evidence="3 10">Homodimer.</text>
</comment>
<dbReference type="PROSITE" id="PS01071">
    <property type="entry name" value="GRPE"/>
    <property type="match status" value="1"/>
</dbReference>
<sequence>MPDPTSPRNATNETAETVVEPVEGTTTPETDEERADATIEAEVAEPAPADRTAELEAAVNDLRDRLLRSHAEMENLRRRTEREVQDGRRYAISSFARDLLGVADNLRRALDAAAAGGAATDPILKALVEGVELTEKELLKSLEKNGVQKLEPKGQVFDPNFHQAIFEAPDPSVPSGTVVQVVQEGYVIGDRILRPAMVGVARGGPKPAASSEPAGVDKSA</sequence>
<feature type="region of interest" description="Disordered" evidence="13">
    <location>
        <begin position="1"/>
        <end position="35"/>
    </location>
</feature>
<dbReference type="SUPFAM" id="SSF51064">
    <property type="entry name" value="Head domain of nucleotide exchange factor GrpE"/>
    <property type="match status" value="1"/>
</dbReference>
<proteinExistence type="inferred from homology"/>
<evidence type="ECO:0000313" key="15">
    <source>
        <dbReference type="EMBL" id="MBM7852923.1"/>
    </source>
</evidence>
<dbReference type="Gene3D" id="2.30.22.10">
    <property type="entry name" value="Head domain of nucleotide exchange factor GrpE"/>
    <property type="match status" value="1"/>
</dbReference>
<protein>
    <recommendedName>
        <fullName evidence="8 10">Protein GrpE</fullName>
    </recommendedName>
    <alternativeName>
        <fullName evidence="9 10">HSP-70 cofactor</fullName>
    </alternativeName>
</protein>
<comment type="similarity">
    <text evidence="2 10 12">Belongs to the GrpE family.</text>
</comment>
<dbReference type="RefSeq" id="WP_204951365.1">
    <property type="nucleotide sequence ID" value="NZ_BSFF01000003.1"/>
</dbReference>
<dbReference type="Gene3D" id="3.90.20.20">
    <property type="match status" value="1"/>
</dbReference>
<comment type="subcellular location">
    <subcellularLocation>
        <location evidence="1 10">Cytoplasm</location>
    </subcellularLocation>
</comment>
<evidence type="ECO:0000256" key="9">
    <source>
        <dbReference type="ARBA" id="ARBA00076414"/>
    </source>
</evidence>
<evidence type="ECO:0000256" key="5">
    <source>
        <dbReference type="ARBA" id="ARBA00023016"/>
    </source>
</evidence>
<dbReference type="Proteomes" id="UP001143400">
    <property type="component" value="Unassembled WGS sequence"/>
</dbReference>
<dbReference type="HAMAP" id="MF_01151">
    <property type="entry name" value="GrpE"/>
    <property type="match status" value="1"/>
</dbReference>
<dbReference type="CDD" id="cd00446">
    <property type="entry name" value="GrpE"/>
    <property type="match status" value="1"/>
</dbReference>
<reference evidence="14" key="1">
    <citation type="journal article" date="2014" name="Int. J. Syst. Evol. Microbiol.">
        <title>Complete genome sequence of Corynebacterium casei LMG S-19264T (=DSM 44701T), isolated from a smear-ripened cheese.</title>
        <authorList>
            <consortium name="US DOE Joint Genome Institute (JGI-PGF)"/>
            <person name="Walter F."/>
            <person name="Albersmeier A."/>
            <person name="Kalinowski J."/>
            <person name="Ruckert C."/>
        </authorList>
    </citation>
    <scope>NUCLEOTIDE SEQUENCE</scope>
    <source>
        <strain evidence="14">VKM B-1606</strain>
    </source>
</reference>
<dbReference type="NCBIfam" id="NF010748">
    <property type="entry name" value="PRK14150.1"/>
    <property type="match status" value="1"/>
</dbReference>
<dbReference type="EMBL" id="JAFBCY010000003">
    <property type="protein sequence ID" value="MBM7852923.1"/>
    <property type="molecule type" value="Genomic_DNA"/>
</dbReference>
<dbReference type="NCBIfam" id="NF010739">
    <property type="entry name" value="PRK14141.1"/>
    <property type="match status" value="1"/>
</dbReference>
<keyword evidence="6 10" id="KW-0143">Chaperone</keyword>
<dbReference type="PANTHER" id="PTHR21237">
    <property type="entry name" value="GRPE PROTEIN"/>
    <property type="match status" value="1"/>
</dbReference>
<dbReference type="FunFam" id="2.30.22.10:FF:000001">
    <property type="entry name" value="Protein GrpE"/>
    <property type="match status" value="1"/>
</dbReference>
<evidence type="ECO:0000256" key="4">
    <source>
        <dbReference type="ARBA" id="ARBA00022490"/>
    </source>
</evidence>
<evidence type="ECO:0000313" key="14">
    <source>
        <dbReference type="EMBL" id="GLK57134.1"/>
    </source>
</evidence>
<comment type="function">
    <text evidence="7 10 11">Participates actively in the response to hyperosmotic and heat shock by preventing the aggregation of stress-denatured proteins, in association with DnaK and GrpE. It is the nucleotide exchange factor for DnaK and may function as a thermosensor. Unfolded proteins bind initially to DnaJ; upon interaction with the DnaJ-bound protein, DnaK hydrolyzes its bound ATP, resulting in the formation of a stable complex. GrpE releases ADP from DnaK; ATP binding to DnaK triggers the release of the substrate protein, thus completing the reaction cycle. Several rounds of ATP-dependent interactions between DnaJ, DnaK and GrpE are required for fully efficient folding.</text>
</comment>
<comment type="caution">
    <text evidence="14">The sequence shown here is derived from an EMBL/GenBank/DDBJ whole genome shotgun (WGS) entry which is preliminary data.</text>
</comment>